<organism evidence="1 2">
    <name type="scientific">Candidatus Cardinium hertigii</name>
    <dbReference type="NCBI Taxonomy" id="247481"/>
    <lineage>
        <taxon>Bacteria</taxon>
        <taxon>Pseudomonadati</taxon>
        <taxon>Bacteroidota</taxon>
        <taxon>Cytophagia</taxon>
        <taxon>Cytophagales</taxon>
        <taxon>Amoebophilaceae</taxon>
        <taxon>Candidatus Cardinium</taxon>
    </lineage>
</organism>
<keyword evidence="2" id="KW-1185">Reference proteome</keyword>
<dbReference type="EMBL" id="CP029619">
    <property type="protein sequence ID" value="AWN81774.1"/>
    <property type="molecule type" value="Genomic_DNA"/>
</dbReference>
<accession>A0A2Z3LH69</accession>
<evidence type="ECO:0000313" key="2">
    <source>
        <dbReference type="Proteomes" id="UP000245872"/>
    </source>
</evidence>
<sequence>MPTKKEGEKYLEGHIKRIAALLGMTPKEAEELKEGAQRMKKWIKNEIDSCINFIFPKKAKEEAARRTAEEERRKAAFWEEYRRERAAIAKEETMD</sequence>
<reference evidence="1 2" key="1">
    <citation type="submission" date="2018-05" db="EMBL/GenBank/DDBJ databases">
        <title>Candidatus Cardinium hertigii Genome Assembly.</title>
        <authorList>
            <person name="Showmaker K.C."/>
            <person name="Walden K.O."/>
            <person name="Fields C.J."/>
            <person name="Lambert K.N."/>
            <person name="Hudson M.E."/>
        </authorList>
    </citation>
    <scope>NUCLEOTIDE SEQUENCE [LARGE SCALE GENOMIC DNA]</scope>
    <source>
        <strain evidence="2">cHgTN10</strain>
    </source>
</reference>
<dbReference type="KEGG" id="cher:DK880_00448"/>
<name>A0A2Z3LH69_9BACT</name>
<dbReference type="Proteomes" id="UP000245872">
    <property type="component" value="Chromosome"/>
</dbReference>
<proteinExistence type="predicted"/>
<protein>
    <submittedName>
        <fullName evidence="1">Uncharacterized protein</fullName>
    </submittedName>
</protein>
<evidence type="ECO:0000313" key="1">
    <source>
        <dbReference type="EMBL" id="AWN81774.1"/>
    </source>
</evidence>
<dbReference type="RefSeq" id="WP_109997198.1">
    <property type="nucleotide sequence ID" value="NZ_CP029619.1"/>
</dbReference>
<dbReference type="AlphaFoldDB" id="A0A2Z3LH69"/>
<gene>
    <name evidence="1" type="ORF">DK880_00448</name>
</gene>